<feature type="non-terminal residue" evidence="4">
    <location>
        <position position="1"/>
    </location>
</feature>
<accession>A0ABU6TK20</accession>
<dbReference type="InterPro" id="IPR001404">
    <property type="entry name" value="Hsp90_fam"/>
</dbReference>
<organism evidence="4 5">
    <name type="scientific">Stylosanthes scabra</name>
    <dbReference type="NCBI Taxonomy" id="79078"/>
    <lineage>
        <taxon>Eukaryota</taxon>
        <taxon>Viridiplantae</taxon>
        <taxon>Streptophyta</taxon>
        <taxon>Embryophyta</taxon>
        <taxon>Tracheophyta</taxon>
        <taxon>Spermatophyta</taxon>
        <taxon>Magnoliopsida</taxon>
        <taxon>eudicotyledons</taxon>
        <taxon>Gunneridae</taxon>
        <taxon>Pentapetalae</taxon>
        <taxon>rosids</taxon>
        <taxon>fabids</taxon>
        <taxon>Fabales</taxon>
        <taxon>Fabaceae</taxon>
        <taxon>Papilionoideae</taxon>
        <taxon>50 kb inversion clade</taxon>
        <taxon>dalbergioids sensu lato</taxon>
        <taxon>Dalbergieae</taxon>
        <taxon>Pterocarpus clade</taxon>
        <taxon>Stylosanthes</taxon>
    </lineage>
</organism>
<dbReference type="InterPro" id="IPR020568">
    <property type="entry name" value="Ribosomal_Su5_D2-typ_SF"/>
</dbReference>
<evidence type="ECO:0000256" key="2">
    <source>
        <dbReference type="ARBA" id="ARBA00023186"/>
    </source>
</evidence>
<keyword evidence="2" id="KW-0143">Chaperone</keyword>
<feature type="region of interest" description="Disordered" evidence="3">
    <location>
        <begin position="69"/>
        <end position="102"/>
    </location>
</feature>
<dbReference type="Proteomes" id="UP001341840">
    <property type="component" value="Unassembled WGS sequence"/>
</dbReference>
<evidence type="ECO:0000313" key="4">
    <source>
        <dbReference type="EMBL" id="MED6149137.1"/>
    </source>
</evidence>
<proteinExistence type="inferred from homology"/>
<dbReference type="SUPFAM" id="SSF54211">
    <property type="entry name" value="Ribosomal protein S5 domain 2-like"/>
    <property type="match status" value="1"/>
</dbReference>
<dbReference type="EMBL" id="JASCZI010091136">
    <property type="protein sequence ID" value="MED6149137.1"/>
    <property type="molecule type" value="Genomic_DNA"/>
</dbReference>
<sequence length="102" mass="11517">FFKKLWENFGRFLKLGCIDDSGNHKSLTPVLRLYTSKIEEELKSAKSAPFLEKLVQKDIEFGWSANMERSEDGTGLGGEASTEAEVVEPCEVRDETDPWTSD</sequence>
<name>A0ABU6TK20_9FABA</name>
<comment type="similarity">
    <text evidence="1">Belongs to the heat shock protein 90 family.</text>
</comment>
<evidence type="ECO:0000313" key="5">
    <source>
        <dbReference type="Proteomes" id="UP001341840"/>
    </source>
</evidence>
<dbReference type="Gene3D" id="3.40.50.11260">
    <property type="match status" value="1"/>
</dbReference>
<gene>
    <name evidence="4" type="ORF">PIB30_059622</name>
</gene>
<evidence type="ECO:0000256" key="3">
    <source>
        <dbReference type="SAM" id="MobiDB-lite"/>
    </source>
</evidence>
<dbReference type="Pfam" id="PF00183">
    <property type="entry name" value="HSP90"/>
    <property type="match status" value="1"/>
</dbReference>
<dbReference type="PANTHER" id="PTHR11528">
    <property type="entry name" value="HEAT SHOCK PROTEIN 90 FAMILY MEMBER"/>
    <property type="match status" value="1"/>
</dbReference>
<reference evidence="4 5" key="1">
    <citation type="journal article" date="2023" name="Plants (Basel)">
        <title>Bridging the Gap: Combining Genomics and Transcriptomics Approaches to Understand Stylosanthes scabra, an Orphan Legume from the Brazilian Caatinga.</title>
        <authorList>
            <person name="Ferreira-Neto J.R.C."/>
            <person name="da Silva M.D."/>
            <person name="Binneck E."/>
            <person name="de Melo N.F."/>
            <person name="da Silva R.H."/>
            <person name="de Melo A.L.T.M."/>
            <person name="Pandolfi V."/>
            <person name="Bustamante F.O."/>
            <person name="Brasileiro-Vidal A.C."/>
            <person name="Benko-Iseppon A.M."/>
        </authorList>
    </citation>
    <scope>NUCLEOTIDE SEQUENCE [LARGE SCALE GENOMIC DNA]</scope>
    <source>
        <tissue evidence="4">Leaves</tissue>
    </source>
</reference>
<protein>
    <submittedName>
        <fullName evidence="4">Uncharacterized protein</fullName>
    </submittedName>
</protein>
<evidence type="ECO:0000256" key="1">
    <source>
        <dbReference type="ARBA" id="ARBA00008239"/>
    </source>
</evidence>
<comment type="caution">
    <text evidence="4">The sequence shown here is derived from an EMBL/GenBank/DDBJ whole genome shotgun (WGS) entry which is preliminary data.</text>
</comment>
<keyword evidence="5" id="KW-1185">Reference proteome</keyword>